<evidence type="ECO:0000259" key="1">
    <source>
        <dbReference type="PROSITE" id="PS50053"/>
    </source>
</evidence>
<protein>
    <recommendedName>
        <fullName evidence="1">Ubiquitin-like domain-containing protein</fullName>
    </recommendedName>
</protein>
<organism evidence="2 3">
    <name type="scientific">Centaurea solstitialis</name>
    <name type="common">yellow star-thistle</name>
    <dbReference type="NCBI Taxonomy" id="347529"/>
    <lineage>
        <taxon>Eukaryota</taxon>
        <taxon>Viridiplantae</taxon>
        <taxon>Streptophyta</taxon>
        <taxon>Embryophyta</taxon>
        <taxon>Tracheophyta</taxon>
        <taxon>Spermatophyta</taxon>
        <taxon>Magnoliopsida</taxon>
        <taxon>eudicotyledons</taxon>
        <taxon>Gunneridae</taxon>
        <taxon>Pentapetalae</taxon>
        <taxon>asterids</taxon>
        <taxon>campanulids</taxon>
        <taxon>Asterales</taxon>
        <taxon>Asteraceae</taxon>
        <taxon>Carduoideae</taxon>
        <taxon>Cardueae</taxon>
        <taxon>Centaureinae</taxon>
        <taxon>Centaurea</taxon>
    </lineage>
</organism>
<dbReference type="SUPFAM" id="SSF54236">
    <property type="entry name" value="Ubiquitin-like"/>
    <property type="match status" value="2"/>
</dbReference>
<comment type="caution">
    <text evidence="2">The sequence shown here is derived from an EMBL/GenBank/DDBJ whole genome shotgun (WGS) entry which is preliminary data.</text>
</comment>
<sequence>MAAEELIEVKFRLPDGSDIPPTKYSSTTTVAFLKEKIVSLWPHERENGPKTINDMKLIHAGKILENNKTLAESRSLVSEIPGGVIVMHVVVRPPIPDKNSERGNGQKTMNNVELIHAAKISENNKTLAELRSLVSGITGGVIFMHVVVRPPMADKNNGNLQPSLTLLNLNLMNILHFEFLRYVEVTHLGSNIT</sequence>
<reference evidence="2" key="1">
    <citation type="submission" date="2023-03" db="EMBL/GenBank/DDBJ databases">
        <title>Chromosome-scale reference genome and RAD-based genetic map of yellow starthistle (Centaurea solstitialis) reveal putative structural variation and QTLs associated with invader traits.</title>
        <authorList>
            <person name="Reatini B."/>
            <person name="Cang F.A."/>
            <person name="Jiang Q."/>
            <person name="Mckibben M.T.W."/>
            <person name="Barker M.S."/>
            <person name="Rieseberg L.H."/>
            <person name="Dlugosch K.M."/>
        </authorList>
    </citation>
    <scope>NUCLEOTIDE SEQUENCE</scope>
    <source>
        <strain evidence="2">CAN-66</strain>
        <tissue evidence="2">Leaf</tissue>
    </source>
</reference>
<dbReference type="InterPro" id="IPR000626">
    <property type="entry name" value="Ubiquitin-like_dom"/>
</dbReference>
<proteinExistence type="predicted"/>
<evidence type="ECO:0000313" key="3">
    <source>
        <dbReference type="Proteomes" id="UP001172457"/>
    </source>
</evidence>
<dbReference type="InterPro" id="IPR039540">
    <property type="entry name" value="UBL3-like_ubiquitin_dom"/>
</dbReference>
<evidence type="ECO:0000313" key="2">
    <source>
        <dbReference type="EMBL" id="KAJ9545915.1"/>
    </source>
</evidence>
<accession>A0AA38WBG4</accession>
<dbReference type="InterPro" id="IPR040015">
    <property type="entry name" value="UBL3-like"/>
</dbReference>
<dbReference type="EMBL" id="JARYMX010000006">
    <property type="protein sequence ID" value="KAJ9545915.1"/>
    <property type="molecule type" value="Genomic_DNA"/>
</dbReference>
<keyword evidence="3" id="KW-1185">Reference proteome</keyword>
<dbReference type="Pfam" id="PF13881">
    <property type="entry name" value="Rad60-SLD_2"/>
    <property type="match status" value="1"/>
</dbReference>
<dbReference type="PANTHER" id="PTHR13169">
    <property type="entry name" value="UBIQUITIN-LIKE PROTEIN 3 HCG-1 PROTEIN"/>
    <property type="match status" value="1"/>
</dbReference>
<dbReference type="Gene3D" id="3.10.20.90">
    <property type="entry name" value="Phosphatidylinositol 3-kinase Catalytic Subunit, Chain A, domain 1"/>
    <property type="match status" value="2"/>
</dbReference>
<dbReference type="AlphaFoldDB" id="A0AA38WBG4"/>
<dbReference type="CDD" id="cd01814">
    <property type="entry name" value="Ubl_MUBs_plant"/>
    <property type="match status" value="1"/>
</dbReference>
<name>A0AA38WBG4_9ASTR</name>
<dbReference type="PROSITE" id="PS50053">
    <property type="entry name" value="UBIQUITIN_2"/>
    <property type="match status" value="1"/>
</dbReference>
<feature type="domain" description="Ubiquitin-like" evidence="1">
    <location>
        <begin position="7"/>
        <end position="72"/>
    </location>
</feature>
<dbReference type="PANTHER" id="PTHR13169:SF0">
    <property type="entry name" value="UBIQUITIN-LIKE PROTEIN 3"/>
    <property type="match status" value="1"/>
</dbReference>
<gene>
    <name evidence="2" type="ORF">OSB04_025622</name>
</gene>
<dbReference type="InterPro" id="IPR029071">
    <property type="entry name" value="Ubiquitin-like_domsf"/>
</dbReference>
<dbReference type="Proteomes" id="UP001172457">
    <property type="component" value="Chromosome 6"/>
</dbReference>